<feature type="region of interest" description="Disordered" evidence="1">
    <location>
        <begin position="414"/>
        <end position="459"/>
    </location>
</feature>
<evidence type="ECO:0000256" key="1">
    <source>
        <dbReference type="SAM" id="MobiDB-lite"/>
    </source>
</evidence>
<feature type="compositionally biased region" description="Basic residues" evidence="1">
    <location>
        <begin position="303"/>
        <end position="314"/>
    </location>
</feature>
<feature type="compositionally biased region" description="Basic and acidic residues" evidence="1">
    <location>
        <begin position="435"/>
        <end position="448"/>
    </location>
</feature>
<proteinExistence type="predicted"/>
<feature type="compositionally biased region" description="Basic and acidic residues" evidence="1">
    <location>
        <begin position="173"/>
        <end position="185"/>
    </location>
</feature>
<feature type="compositionally biased region" description="Acidic residues" evidence="1">
    <location>
        <begin position="1818"/>
        <end position="1830"/>
    </location>
</feature>
<dbReference type="Gramene" id="RZC66042">
    <property type="protein sequence ID" value="RZC66042"/>
    <property type="gene ID" value="C5167_009728"/>
</dbReference>
<feature type="compositionally biased region" description="Basic and acidic residues" evidence="1">
    <location>
        <begin position="226"/>
        <end position="243"/>
    </location>
</feature>
<name>A0A4Y7K137_PAPSO</name>
<dbReference type="PANTHER" id="PTHR33621">
    <property type="entry name" value="ASPARTIC/GLUTAMIC ACID-RICH PROTEIN"/>
    <property type="match status" value="1"/>
</dbReference>
<protein>
    <submittedName>
        <fullName evidence="2">Uncharacterized protein</fullName>
    </submittedName>
</protein>
<feature type="compositionally biased region" description="Polar residues" evidence="1">
    <location>
        <begin position="613"/>
        <end position="627"/>
    </location>
</feature>
<gene>
    <name evidence="2" type="ORF">C5167_009728</name>
</gene>
<feature type="compositionally biased region" description="Basic residues" evidence="1">
    <location>
        <begin position="191"/>
        <end position="200"/>
    </location>
</feature>
<accession>A0A4Y7K137</accession>
<feature type="region of interest" description="Disordered" evidence="1">
    <location>
        <begin position="498"/>
        <end position="537"/>
    </location>
</feature>
<dbReference type="OMA" id="TEMHKDN"/>
<feature type="compositionally biased region" description="Basic residues" evidence="1">
    <location>
        <begin position="528"/>
        <end position="537"/>
    </location>
</feature>
<feature type="region of interest" description="Disordered" evidence="1">
    <location>
        <begin position="1818"/>
        <end position="1837"/>
    </location>
</feature>
<evidence type="ECO:0000313" key="3">
    <source>
        <dbReference type="Proteomes" id="UP000316621"/>
    </source>
</evidence>
<organism evidence="2 3">
    <name type="scientific">Papaver somniferum</name>
    <name type="common">Opium poppy</name>
    <dbReference type="NCBI Taxonomy" id="3469"/>
    <lineage>
        <taxon>Eukaryota</taxon>
        <taxon>Viridiplantae</taxon>
        <taxon>Streptophyta</taxon>
        <taxon>Embryophyta</taxon>
        <taxon>Tracheophyta</taxon>
        <taxon>Spermatophyta</taxon>
        <taxon>Magnoliopsida</taxon>
        <taxon>Ranunculales</taxon>
        <taxon>Papaveraceae</taxon>
        <taxon>Papaveroideae</taxon>
        <taxon>Papaver</taxon>
    </lineage>
</organism>
<feature type="region of interest" description="Disordered" evidence="1">
    <location>
        <begin position="571"/>
        <end position="633"/>
    </location>
</feature>
<feature type="compositionally biased region" description="Polar residues" evidence="1">
    <location>
        <begin position="418"/>
        <end position="430"/>
    </location>
</feature>
<evidence type="ECO:0000313" key="2">
    <source>
        <dbReference type="EMBL" id="RZC66042.1"/>
    </source>
</evidence>
<sequence length="1986" mass="218831">MDYHSMKRKDLQSLCKKHHIPANMTNSAMADALSALNLVDEIEETVPETERPVTSRNSLTAIKPQTDLIDDNEPRIPVGGARTRRAPLREKPVEEILAKTAAPTACQKKIQGKVVSKAKENDNEKVKEEEVPVVNTRRSTKLHQESKLKISESAQEVEAKKIGVLSEEVNVKDKGNNNEKEEKEVPVVNHVAKRSRRSQQKSKLEISESAQEVEAKKTDIMMSEEVNVKDKGNNNEKEKEDPVVNHVTKQSKRLQQKSKLTSESVQEVEAKKTDMLAEEVNVKDKGNNNEKEEEVVVVNPVTKRSRRLQQKSKLKTSESVQEVEAKKEAKKTDLMLSEEVNVKDKGNNNEEEEVVVVNPVAKRSKRLQQKSMLKISESAQEVETKKTDMLSEEVNGEEMKSEFEVIDVVLQKNDGIDGNSSKEAQDNVASGSVDVVEKTMPESPETSRKPLSARKPQCDLVVNEPEIPVRLARSRRPRLLGNSSASEEIIPKIAAPTACRKKTEGKLASKAKGNNNEKEEEVPVVNHVAKRSTRLQKKSMLKVSESVLKAGETNEAKKTDMLSEKVVVEEMKSESEVTDDVLLNNEGINGNSSKDEQDDLASGNVDGVEKTVPESTVTTRNSSTAIKPQSDLVDNEPRIPVRLARTRRAPLLEKSVASVKEIIPKTSALRTSPKEASGRSVSWAKEIDNEKEEEVPVVTHISRQSTRLHKKSKLKKFEGVQKVEAKKSDMLSEQVNAEEMKSEITDVVLQKNDGINCNSSEEEQDDVASGSVSSVVVSSEFSMLEESKDFEDTVESSVTSEEPSTALIMGELPKDSATHVFSECVSEDHSAFTVPPEESFLVEANTEITKVYTELLMVERSGDVEEITVDSYVNCEDPSSALIIDELSKASTTHAFGECISEDCSSFIIRSEESISHFTDVSAELVEENTEITKVCIGSEDQPFEKNEDKGVLDMVVKVENEPAYVVVTDAEALVGDESSPISENMDRLENTDVDDVERKCEAELCSANTNEVEELSLDPDMLPEEVNILELKSESEVTEVVLQKNDGIDGNSSNEQQDDVASRNVSVIMVSTELSMLEKSGDFEKITCNSNVTSEDPASASVMGELFKASSPHAFGDCISEDGVVCMMSAEESKVNIGNVYSESSLVDWVSGAETSENLNFNSQPVECADQVKENEVIEEKDVNDLESKATDKNEITYFVPSDVEVLSVDESSPIAEITENLQDSDAYEVASKLECETDTYAVNLSEPEELSLDSDHFSLQAMQDSMEEAMNNQEDENCTLKIQQENVCDKVQGVNVAAIFDPMAICGAVVDGLFDEETSYDKENNSDGALVILDTVEENEKDNSGDTVDENDDSCVVDEISDVGADLIVKQTPVISEGEALSFDGFSPTLANTENLEESYVKLVISGVEENEDSSDMDEISDVVATDQIVKQTPVLSEGVALSVDGSSPTLANTENLEDSYVKLVISGVEENENDNSGDIDEISDVKQIPVLSEVEALSVDGSSPTLATTENLEDSFVKLMISDSVEENENCSEISDVVATDLLVKQTPVLSEVEPLSLDRSSPTVRDTENLEDTDVYELANKLECETEIYVGNVSELEEFILDSDCFYFQAMKDLMEEAMDFQEAENCTSEIHQDCDKSNCVNVAANIETSYAEEADSDVVEENEDSSGDIVEENEHSPDMDVVATVPTVKQTPVLSEVETLSLGSSATVRNTENLEDSDVYKVANKVECETEVYVINVSELEELSLDCDCFYFQAMKDVEEVMDGLEAEKCTFEIQQDSDKSPCVNVAADTETSYAEEADSDVKLVISGVEENEKDNSDDIVDENADGSAVDETSDAVATDGIVKQIPVPLATPIKINTSANQVQQIPRMSTTKKKAATSSRSFKVLDDNKEIDEMSRFSMRSTSKVATKLVLEEKKENKHENTVQRKLKSTSLGQLRKMVKAKQLNLSDTNDTIVKELLHMAKRPALQQVSNNSLVHEKEN</sequence>
<dbReference type="PANTHER" id="PTHR33621:SF2">
    <property type="entry name" value="RIBOSOMAL L1 DOMAIN-CONTAINING PROTEIN"/>
    <property type="match status" value="1"/>
</dbReference>
<dbReference type="EMBL" id="CM010720">
    <property type="protein sequence ID" value="RZC66042.1"/>
    <property type="molecule type" value="Genomic_DNA"/>
</dbReference>
<dbReference type="Proteomes" id="UP000316621">
    <property type="component" value="Chromosome 6"/>
</dbReference>
<reference evidence="2 3" key="1">
    <citation type="journal article" date="2018" name="Science">
        <title>The opium poppy genome and morphinan production.</title>
        <authorList>
            <person name="Guo L."/>
            <person name="Winzer T."/>
            <person name="Yang X."/>
            <person name="Li Y."/>
            <person name="Ning Z."/>
            <person name="He Z."/>
            <person name="Teodor R."/>
            <person name="Lu Y."/>
            <person name="Bowser T.A."/>
            <person name="Graham I.A."/>
            <person name="Ye K."/>
        </authorList>
    </citation>
    <scope>NUCLEOTIDE SEQUENCE [LARGE SCALE GENOMIC DNA]</scope>
    <source>
        <strain evidence="3">cv. HN1</strain>
        <tissue evidence="2">Leaves</tissue>
    </source>
</reference>
<keyword evidence="3" id="KW-1185">Reference proteome</keyword>
<feature type="region of interest" description="Disordered" evidence="1">
    <location>
        <begin position="173"/>
        <end position="330"/>
    </location>
</feature>
<feature type="compositionally biased region" description="Basic and acidic residues" evidence="1">
    <location>
        <begin position="268"/>
        <end position="290"/>
    </location>
</feature>